<feature type="binding site" evidence="5">
    <location>
        <position position="57"/>
    </location>
    <ligand>
        <name>ATP</name>
        <dbReference type="ChEBI" id="CHEBI:30616"/>
    </ligand>
</feature>
<reference evidence="8 9" key="1">
    <citation type="submission" date="2011-07" db="EMBL/GenBank/DDBJ databases">
        <authorList>
            <person name="Coyne R."/>
            <person name="Brami D."/>
            <person name="Johnson J."/>
            <person name="Hostetler J."/>
            <person name="Hannick L."/>
            <person name="Clark T."/>
            <person name="Cassidy-Hanley D."/>
            <person name="Inman J."/>
        </authorList>
    </citation>
    <scope>NUCLEOTIDE SEQUENCE [LARGE SCALE GENOMIC DNA]</scope>
    <source>
        <strain evidence="8 9">G5</strain>
    </source>
</reference>
<keyword evidence="2 5" id="KW-0547">Nucleotide-binding</keyword>
<dbReference type="OMA" id="YLTICQN"/>
<dbReference type="RefSeq" id="XP_004027607.1">
    <property type="nucleotide sequence ID" value="XM_004027558.1"/>
</dbReference>
<evidence type="ECO:0000256" key="6">
    <source>
        <dbReference type="SAM" id="Coils"/>
    </source>
</evidence>
<keyword evidence="6" id="KW-0175">Coiled coil</keyword>
<dbReference type="GO" id="GO:0016020">
    <property type="term" value="C:membrane"/>
    <property type="evidence" value="ECO:0007669"/>
    <property type="project" value="TreeGrafter"/>
</dbReference>
<evidence type="ECO:0000256" key="3">
    <source>
        <dbReference type="ARBA" id="ARBA00022777"/>
    </source>
</evidence>
<evidence type="ECO:0000313" key="9">
    <source>
        <dbReference type="Proteomes" id="UP000008983"/>
    </source>
</evidence>
<organism evidence="8 9">
    <name type="scientific">Ichthyophthirius multifiliis</name>
    <name type="common">White spot disease agent</name>
    <name type="synonym">Ich</name>
    <dbReference type="NCBI Taxonomy" id="5932"/>
    <lineage>
        <taxon>Eukaryota</taxon>
        <taxon>Sar</taxon>
        <taxon>Alveolata</taxon>
        <taxon>Ciliophora</taxon>
        <taxon>Intramacronucleata</taxon>
        <taxon>Oligohymenophorea</taxon>
        <taxon>Hymenostomatida</taxon>
        <taxon>Ophryoglenina</taxon>
        <taxon>Ichthyophthirius</taxon>
    </lineage>
</organism>
<evidence type="ECO:0000256" key="2">
    <source>
        <dbReference type="ARBA" id="ARBA00022741"/>
    </source>
</evidence>
<dbReference type="GO" id="GO:0004715">
    <property type="term" value="F:non-membrane spanning protein tyrosine kinase activity"/>
    <property type="evidence" value="ECO:0007669"/>
    <property type="project" value="UniProtKB-EC"/>
</dbReference>
<dbReference type="InParanoid" id="G0R2P6"/>
<dbReference type="GeneID" id="14904339"/>
<dbReference type="PANTHER" id="PTHR24348:SF22">
    <property type="entry name" value="NON-SPECIFIC SERINE_THREONINE PROTEIN KINASE"/>
    <property type="match status" value="1"/>
</dbReference>
<dbReference type="GO" id="GO:0010506">
    <property type="term" value="P:regulation of autophagy"/>
    <property type="evidence" value="ECO:0007669"/>
    <property type="project" value="InterPro"/>
</dbReference>
<dbReference type="GO" id="GO:0017111">
    <property type="term" value="F:ribonucleoside triphosphate phosphatase activity"/>
    <property type="evidence" value="ECO:0007669"/>
    <property type="project" value="UniProtKB-EC"/>
</dbReference>
<keyword evidence="4 5" id="KW-0067">ATP-binding</keyword>
<protein>
    <submittedName>
        <fullName evidence="8">Protein kinase domain protein</fullName>
        <ecNumber evidence="8">2.7.10.2</ecNumber>
        <ecNumber evidence="8">3.6.1.15</ecNumber>
    </submittedName>
</protein>
<dbReference type="PROSITE" id="PS00108">
    <property type="entry name" value="PROTEIN_KINASE_ST"/>
    <property type="match status" value="1"/>
</dbReference>
<evidence type="ECO:0000256" key="1">
    <source>
        <dbReference type="ARBA" id="ARBA00022679"/>
    </source>
</evidence>
<dbReference type="eggNOG" id="KOG0595">
    <property type="taxonomic scope" value="Eukaryota"/>
</dbReference>
<dbReference type="PROSITE" id="PS50011">
    <property type="entry name" value="PROTEIN_KINASE_DOM"/>
    <property type="match status" value="1"/>
</dbReference>
<dbReference type="InterPro" id="IPR008271">
    <property type="entry name" value="Ser/Thr_kinase_AS"/>
</dbReference>
<dbReference type="InterPro" id="IPR045269">
    <property type="entry name" value="Atg1-like"/>
</dbReference>
<evidence type="ECO:0000256" key="5">
    <source>
        <dbReference type="PROSITE-ProRule" id="PRU10141"/>
    </source>
</evidence>
<dbReference type="Gene3D" id="1.10.510.10">
    <property type="entry name" value="Transferase(Phosphotransferase) domain 1"/>
    <property type="match status" value="1"/>
</dbReference>
<keyword evidence="9" id="KW-1185">Reference proteome</keyword>
<name>G0R2P6_ICHMU</name>
<proteinExistence type="predicted"/>
<dbReference type="Pfam" id="PF00069">
    <property type="entry name" value="Pkinase"/>
    <property type="match status" value="1"/>
</dbReference>
<dbReference type="GO" id="GO:0004674">
    <property type="term" value="F:protein serine/threonine kinase activity"/>
    <property type="evidence" value="ECO:0007669"/>
    <property type="project" value="InterPro"/>
</dbReference>
<accession>G0R2P6</accession>
<dbReference type="GO" id="GO:0005829">
    <property type="term" value="C:cytosol"/>
    <property type="evidence" value="ECO:0007669"/>
    <property type="project" value="TreeGrafter"/>
</dbReference>
<dbReference type="GO" id="GO:0005776">
    <property type="term" value="C:autophagosome"/>
    <property type="evidence" value="ECO:0007669"/>
    <property type="project" value="TreeGrafter"/>
</dbReference>
<dbReference type="OrthoDB" id="40902at2759"/>
<evidence type="ECO:0000313" key="8">
    <source>
        <dbReference type="EMBL" id="EGR28262.1"/>
    </source>
</evidence>
<dbReference type="GO" id="GO:0000045">
    <property type="term" value="P:autophagosome assembly"/>
    <property type="evidence" value="ECO:0007669"/>
    <property type="project" value="TreeGrafter"/>
</dbReference>
<dbReference type="SUPFAM" id="SSF56112">
    <property type="entry name" value="Protein kinase-like (PK-like)"/>
    <property type="match status" value="1"/>
</dbReference>
<evidence type="ECO:0000259" key="7">
    <source>
        <dbReference type="PROSITE" id="PS50011"/>
    </source>
</evidence>
<dbReference type="InterPro" id="IPR000719">
    <property type="entry name" value="Prot_kinase_dom"/>
</dbReference>
<feature type="domain" description="Protein kinase" evidence="7">
    <location>
        <begin position="27"/>
        <end position="284"/>
    </location>
</feature>
<dbReference type="SMART" id="SM00220">
    <property type="entry name" value="S_TKc"/>
    <property type="match status" value="1"/>
</dbReference>
<keyword evidence="8" id="KW-0378">Hydrolase</keyword>
<dbReference type="InterPro" id="IPR017441">
    <property type="entry name" value="Protein_kinase_ATP_BS"/>
</dbReference>
<dbReference type="STRING" id="857967.G0R2P6"/>
<keyword evidence="1 8" id="KW-0808">Transferase</keyword>
<evidence type="ECO:0000256" key="4">
    <source>
        <dbReference type="ARBA" id="ARBA00022840"/>
    </source>
</evidence>
<dbReference type="GO" id="GO:0005524">
    <property type="term" value="F:ATP binding"/>
    <property type="evidence" value="ECO:0007669"/>
    <property type="project" value="UniProtKB-UniRule"/>
</dbReference>
<sequence length="589" mass="70030">MNTKATQQQQNQDEEPQWTTKKINQFIIVNHLLGKGAFAKVYRGFFEQDENKHVAVKTLQIKAMKDFANVFDFIKREIFNLQMLDSPFIVKLYDIARTQNNLYMFLEYCQDGDLKQYLKKKQDRRLTENEALIFLIQIINAFKQLRKNNIIHRDIKPANILLNDGIAKVTDFGFSRVIDDDYPILMSRLGPPLYMAPQISEGIPFSYKSDVWSVGIVLYEMLYGFTPWSATNQTQLLINIKTIALKFPEHPKRQKQLKILIRNMLQYEEYDRISWEEVFQFEFIQILEQQNIYKPIQNFEVSLNLNELYIKRNLVAGYFSLNTDQNIMKNQNNINENQIVNQFPEKNKEALNQIIQQQKHNDSIRKTILKINDYFLYERNISFFCNFVIQKCVLLFNEGKFPVQPDLYFRLCFCISKYQNIQLVNINSFLKSTKSDTFDQQMWIIYLKSQEYSKTLGVIKADIAFSTNIFDELYKKTSELINIEIQQQNQQLDKIQNLKDFLTILNKNFEMDDNFKNNMKKTLQEVKKELKNIISFSEQETLILASLIFICANPYQKFCDIKFDFNKFYEDIENTKIEDLKKQILLQLE</sequence>
<dbReference type="EMBL" id="GL984276">
    <property type="protein sequence ID" value="EGR28262.1"/>
    <property type="molecule type" value="Genomic_DNA"/>
</dbReference>
<dbReference type="InterPro" id="IPR011009">
    <property type="entry name" value="Kinase-like_dom_sf"/>
</dbReference>
<dbReference type="EC" id="2.7.10.2" evidence="8"/>
<dbReference type="PANTHER" id="PTHR24348">
    <property type="entry name" value="SERINE/THREONINE-PROTEIN KINASE UNC-51-RELATED"/>
    <property type="match status" value="1"/>
</dbReference>
<dbReference type="AlphaFoldDB" id="G0R2P6"/>
<feature type="coiled-coil region" evidence="6">
    <location>
        <begin position="478"/>
        <end position="540"/>
    </location>
</feature>
<dbReference type="GO" id="GO:0000407">
    <property type="term" value="C:phagophore assembly site"/>
    <property type="evidence" value="ECO:0007669"/>
    <property type="project" value="TreeGrafter"/>
</dbReference>
<gene>
    <name evidence="8" type="ORF">IMG5_180210</name>
</gene>
<dbReference type="PROSITE" id="PS00107">
    <property type="entry name" value="PROTEIN_KINASE_ATP"/>
    <property type="match status" value="1"/>
</dbReference>
<keyword evidence="3 8" id="KW-0418">Kinase</keyword>
<dbReference type="Proteomes" id="UP000008983">
    <property type="component" value="Unassembled WGS sequence"/>
</dbReference>
<dbReference type="EC" id="3.6.1.15" evidence="8"/>